<dbReference type="Gene3D" id="2.130.10.130">
    <property type="entry name" value="Integrin alpha, N-terminal"/>
    <property type="match status" value="1"/>
</dbReference>
<dbReference type="PANTHER" id="PTHR46580:SF4">
    <property type="entry name" value="ATP_GTP-BINDING PROTEIN"/>
    <property type="match status" value="1"/>
</dbReference>
<proteinExistence type="predicted"/>
<sequence length="516" mass="58022">MWRMIYEYPFPCLTKRSLWGFLVAGLFNLALAKGEFSLKPIELPSSDLLPKQSLHPVNVLGGPEKEFVRISEGGELVIYAMEGERYVVAQNLVLPTPREANGKTYVGFGRLRPNAPYSILLLMPEGLYAYGLAENRIEDSPKLLIKKPMIQGQGGESSVQYFEFALDLDADGMDELLLPESEGFSIYRQTAPLKFEPVALPKSPFAHEKIFNLRRQTPDDPVRVSALSGWFSQRKGVDNLVLFDANQDKKIDLVYTSILPGGRGKQVERYEIYYQQRGLRFPDSPSQVLELDYDERAYVTFRDFNRDGRTDAVVLTSNYDIVNPRTVIRFYLAGSKPYQFLSEPSDQLVTKDPIGLMALGDFNGDGFCDFATTFFSYQFGSAEDIASLVVANKVRFRLQFFLGKGGKVFSHQPDYAPQYTLNLKLDAYGGYQPFALVEDMNGDGFMDLAIRSDENKLTIYTSEGKLSYPRQPSATIAVPSDANMDFVDLNEDGLTDLVVSSLQKHSVSVYFSVKKP</sequence>
<dbReference type="SUPFAM" id="SSF69318">
    <property type="entry name" value="Integrin alpha N-terminal domain"/>
    <property type="match status" value="1"/>
</dbReference>
<dbReference type="KEGG" id="schv:BRCON_0849"/>
<evidence type="ECO:0008006" key="4">
    <source>
        <dbReference type="Google" id="ProtNLM"/>
    </source>
</evidence>
<protein>
    <recommendedName>
        <fullName evidence="4">VCBS repeat-containing protein</fullName>
    </recommendedName>
</protein>
<accession>A0A2Z4Y3V8</accession>
<reference evidence="2 3" key="1">
    <citation type="submission" date="2018-05" db="EMBL/GenBank/DDBJ databases">
        <title>A metagenomic window into the 2 km-deep terrestrial subsurface aquifer revealed taxonomically and functionally diverse microbial community comprising novel uncultured bacterial lineages.</title>
        <authorList>
            <person name="Kadnikov V.V."/>
            <person name="Mardanov A.V."/>
            <person name="Beletsky A.V."/>
            <person name="Banks D."/>
            <person name="Pimenov N.V."/>
            <person name="Frank Y.A."/>
            <person name="Karnachuk O.V."/>
            <person name="Ravin N.V."/>
        </authorList>
    </citation>
    <scope>NUCLEOTIDE SEQUENCE [LARGE SCALE GENOMIC DNA]</scope>
    <source>
        <strain evidence="2">BY</strain>
    </source>
</reference>
<dbReference type="Pfam" id="PF13517">
    <property type="entry name" value="FG-GAP_3"/>
    <property type="match status" value="1"/>
</dbReference>
<evidence type="ECO:0000313" key="2">
    <source>
        <dbReference type="EMBL" id="AXA35626.1"/>
    </source>
</evidence>
<dbReference type="PANTHER" id="PTHR46580">
    <property type="entry name" value="SENSOR KINASE-RELATED"/>
    <property type="match status" value="1"/>
</dbReference>
<keyword evidence="1" id="KW-0732">Signal</keyword>
<organism evidence="2 3">
    <name type="scientific">Sumerlaea chitinivorans</name>
    <dbReference type="NCBI Taxonomy" id="2250252"/>
    <lineage>
        <taxon>Bacteria</taxon>
        <taxon>Candidatus Sumerlaeota</taxon>
        <taxon>Candidatus Sumerlaeia</taxon>
        <taxon>Candidatus Sumerlaeales</taxon>
        <taxon>Candidatus Sumerlaeaceae</taxon>
        <taxon>Candidatus Sumerlaea</taxon>
    </lineage>
</organism>
<dbReference type="InterPro" id="IPR013517">
    <property type="entry name" value="FG-GAP"/>
</dbReference>
<dbReference type="Proteomes" id="UP000262583">
    <property type="component" value="Chromosome"/>
</dbReference>
<dbReference type="AlphaFoldDB" id="A0A2Z4Y3V8"/>
<evidence type="ECO:0000256" key="1">
    <source>
        <dbReference type="ARBA" id="ARBA00022729"/>
    </source>
</evidence>
<dbReference type="InterPro" id="IPR028994">
    <property type="entry name" value="Integrin_alpha_N"/>
</dbReference>
<evidence type="ECO:0000313" key="3">
    <source>
        <dbReference type="Proteomes" id="UP000262583"/>
    </source>
</evidence>
<gene>
    <name evidence="2" type="ORF">BRCON_0849</name>
</gene>
<dbReference type="EMBL" id="CP030759">
    <property type="protein sequence ID" value="AXA35626.1"/>
    <property type="molecule type" value="Genomic_DNA"/>
</dbReference>
<name>A0A2Z4Y3V8_SUMC1</name>